<comment type="caution">
    <text evidence="5">Lacks conserved residue(s) required for the propagation of feature annotation.</text>
</comment>
<dbReference type="SUPFAM" id="SSF49854">
    <property type="entry name" value="Spermadhesin, CUB domain"/>
    <property type="match status" value="10"/>
</dbReference>
<dbReference type="PROSITE" id="PS50287">
    <property type="entry name" value="SRCR_2"/>
    <property type="match status" value="2"/>
</dbReference>
<protein>
    <recommendedName>
        <fullName evidence="10">Deleted in malignant brain tumors 1 protein</fullName>
    </recommendedName>
</protein>
<dbReference type="CDD" id="cd00041">
    <property type="entry name" value="CUB"/>
    <property type="match status" value="10"/>
</dbReference>
<feature type="disulfide bond" evidence="5">
    <location>
        <begin position="1727"/>
        <end position="1737"/>
    </location>
</feature>
<dbReference type="Proteomes" id="UP000007110">
    <property type="component" value="Unassembled WGS sequence"/>
</dbReference>
<evidence type="ECO:0000256" key="1">
    <source>
        <dbReference type="ARBA" id="ARBA00022729"/>
    </source>
</evidence>
<feature type="domain" description="CUB" evidence="6">
    <location>
        <begin position="1418"/>
        <end position="1529"/>
    </location>
</feature>
<evidence type="ECO:0000256" key="3">
    <source>
        <dbReference type="ARBA" id="ARBA00023157"/>
    </source>
</evidence>
<dbReference type="PROSITE" id="PS00420">
    <property type="entry name" value="SRCR_1"/>
    <property type="match status" value="2"/>
</dbReference>
<dbReference type="FunFam" id="2.60.120.290:FF:000099">
    <property type="entry name" value="Scavenger receptor cysteine-rich protein type 5"/>
    <property type="match status" value="5"/>
</dbReference>
<accession>A0A7M7PN61</accession>
<dbReference type="FunFam" id="3.10.250.10:FF:000011">
    <property type="entry name" value="Scavenger receptor class A member 5"/>
    <property type="match status" value="1"/>
</dbReference>
<reference evidence="8" key="2">
    <citation type="submission" date="2021-01" db="UniProtKB">
        <authorList>
            <consortium name="EnsemblMetazoa"/>
        </authorList>
    </citation>
    <scope>IDENTIFICATION</scope>
</reference>
<feature type="domain" description="SRCR" evidence="7">
    <location>
        <begin position="1540"/>
        <end position="1643"/>
    </location>
</feature>
<evidence type="ECO:0000259" key="6">
    <source>
        <dbReference type="PROSITE" id="PS01180"/>
    </source>
</evidence>
<evidence type="ECO:0008006" key="10">
    <source>
        <dbReference type="Google" id="ProtNLM"/>
    </source>
</evidence>
<dbReference type="GO" id="GO:0016020">
    <property type="term" value="C:membrane"/>
    <property type="evidence" value="ECO:0007669"/>
    <property type="project" value="InterPro"/>
</dbReference>
<feature type="domain" description="CUB" evidence="6">
    <location>
        <begin position="952"/>
        <end position="1066"/>
    </location>
</feature>
<dbReference type="InterPro" id="IPR000859">
    <property type="entry name" value="CUB_dom"/>
</dbReference>
<evidence type="ECO:0000259" key="7">
    <source>
        <dbReference type="PROSITE" id="PS50287"/>
    </source>
</evidence>
<dbReference type="RefSeq" id="XP_030853943.1">
    <property type="nucleotide sequence ID" value="XM_030998083.1"/>
</dbReference>
<feature type="domain" description="CUB" evidence="6">
    <location>
        <begin position="151"/>
        <end position="265"/>
    </location>
</feature>
<dbReference type="InterPro" id="IPR001190">
    <property type="entry name" value="SRCR"/>
</dbReference>
<keyword evidence="9" id="KW-1185">Reference proteome</keyword>
<feature type="domain" description="SRCR" evidence="7">
    <location>
        <begin position="1658"/>
        <end position="1756"/>
    </location>
</feature>
<feature type="domain" description="CUB" evidence="6">
    <location>
        <begin position="7"/>
        <end position="121"/>
    </location>
</feature>
<dbReference type="FunFam" id="3.10.250.10:FF:000006">
    <property type="entry name" value="neurotrypsin isoform X2"/>
    <property type="match status" value="1"/>
</dbReference>
<dbReference type="GeneID" id="752349"/>
<evidence type="ECO:0000313" key="9">
    <source>
        <dbReference type="Proteomes" id="UP000007110"/>
    </source>
</evidence>
<dbReference type="PANTHER" id="PTHR24251">
    <property type="entry name" value="OVOCHYMASE-RELATED"/>
    <property type="match status" value="1"/>
</dbReference>
<dbReference type="InterPro" id="IPR035914">
    <property type="entry name" value="Sperma_CUB_dom_sf"/>
</dbReference>
<evidence type="ECO:0000313" key="8">
    <source>
        <dbReference type="EnsemblMetazoa" id="XP_030853943"/>
    </source>
</evidence>
<feature type="domain" description="CUB" evidence="6">
    <location>
        <begin position="322"/>
        <end position="436"/>
    </location>
</feature>
<name>A0A7M7PN61_STRPU</name>
<keyword evidence="2" id="KW-0677">Repeat</keyword>
<sequence length="1766" mass="194015">MVQVHSNGGNFTLQDGDSLYISSPNYPANYDSNTDVLWVINMPEDCSLVLSLLSFNTEDYLDQLTVSSESEADQSVVVMSRFSSRLGPYNRTYAPSTLMRIQFRTDRTLELSGFYAKLRASCSAESVETTISSITASNTASSEQMTQVHLNGGNFALQDGDSLYISSPNYPAYYDSNTNVLWVITMPEDCSLVLSVLSFFTENSYDQLTVSSESGADQSVMLIDRFTSHLAQFNRTYAPSTLMRIRFRSDRTLELSGFEAELRASCSAESVETTFSSITASNTASSAQLTQVHSNEAVETTISYITASNTASSEQMVQVHSNGGNFTLQDEDSLYISSPNYPANYDSNTDVLWVINMPEDCSLVLSLLSFNTEDYLDQLTVSSESEADQSVVVMSRFSSRLGPYNRTYAPSTLMRIQFRTDRTLELSGFYAKLRASCSAESVETTVPSITASNTASSEQMTQVHSNGGNFALQDGDSLYISSPNYPANYDSNTNVLWVITMPEDCSLVLSVLSFFTENSYDALTISSESGADQSVMLIDRFTSHLAPFNRTYAPSTLMRIRFRTDRSLELSGFYAKLRASCSAESVETTISSITASNTASSEQLTQVHSNEAGETTIPSITASNTASSEQIVQVHSRGGNFALQDGDSLYISSPNYPANYDSNANVLWVITMPEDCSLVLSVLSFFTENSYDQLTVSSESGADQSVMLIDRFTSHLAQFNRTYAPSTLMRIRFRSGRTLELSGFEAELRVSCSVEAVETTFSSITASNTASSEQLTQVHSNEAVETTISYITASNTASSEQMVQVHSNGGNFTLQDGDSLYISSPNYPANYDSNTDVLWVINMPEDCSLVLSLLSFNTEDYLDQLTVSSESEADQSVVVMSRFSSRLGPYNRTYAPSTLMRIQFRTDRTLELSGFYAKLRASCSAESVETTIPSITASNTASSEQMTQVHSNGGNFALQDGDSLYISSPNYPANYDSNARVLWVINMPEDCSLVLSVLSFFTEYLYDALTVSSESGVDQSVMLIDRFTSHLAPFNRTYAPSTLMRIRFRTDRTLELSGFYAKLRASCRAESVETTISSITASNTASSEQLTQVHSNEAGETAIPSITASNTASSEQMVQVHSRGGNFALQDGDSLYISSPNYPANYNSNARVLWVITMPEDCSLVLSVLSFFTENSYDQLTVSSESGADQSVMLIDRFTSHLAPFNRTYAPSTLMRIRFRTDRTLELSGFYAKLRASCSAESVETTISSITASNTASSEQLTQVHSNGGNFALQDEDSLYISSPNYPANYNSNANVLWVITMPEDCSLVLSVLSFFTENSYDQLTVSSESGADQSVMLINRFTSHLAPFIRTYAPSTLMRIRFRTDSSVVYQGFEAELRASCSAETTTASQTTRQTTQDYNDMTSEAPWTIGGNVDSTGGPIALREGQDYFIGSSSFPSNYPSNATILWQVTTSDRCAIHITFMAFSTEPIYDYLVVGSQDVTPKNMVHRWTGGEVPAPLHLNSNQAWFLFMSDSETEEQGFVAKLHAMCSNSTASIEDVRLVDGNVPQEGRLEVLYQGQWGTVCEDLWERTNAEVVCRMLGYEGADLEYSTTDLWWLIKGSGPILMDNVRCQGNESSLDECSHLGLGVHNCDHSKDVGVTCRTGSEANPSIDNSAIIRLVNGNRPSEGRVEVFRGRSWGTVCDDYWGIEDANVACKMLGYERAELAYREAKFGEGDGAILLDDVSCTGREPSLFACDHSDFADCSHAEDAGVKCLETSGRDLSLA</sequence>
<proteinExistence type="predicted"/>
<dbReference type="SMART" id="SM00202">
    <property type="entry name" value="SR"/>
    <property type="match status" value="2"/>
</dbReference>
<feature type="domain" description="CUB" evidence="6">
    <location>
        <begin position="808"/>
        <end position="922"/>
    </location>
</feature>
<dbReference type="Pfam" id="PF00530">
    <property type="entry name" value="SRCR"/>
    <property type="match status" value="2"/>
</dbReference>
<dbReference type="PANTHER" id="PTHR24251:SF30">
    <property type="entry name" value="MEMBRANE FRIZZLED-RELATED PROTEIN"/>
    <property type="match status" value="1"/>
</dbReference>
<keyword evidence="3 5" id="KW-1015">Disulfide bond</keyword>
<evidence type="ECO:0000256" key="5">
    <source>
        <dbReference type="PROSITE-ProRule" id="PRU00196"/>
    </source>
</evidence>
<dbReference type="PROSITE" id="PS01180">
    <property type="entry name" value="CUB"/>
    <property type="match status" value="10"/>
</dbReference>
<evidence type="ECO:0000256" key="4">
    <source>
        <dbReference type="ARBA" id="ARBA00023180"/>
    </source>
</evidence>
<dbReference type="Pfam" id="PF00431">
    <property type="entry name" value="CUB"/>
    <property type="match status" value="10"/>
</dbReference>
<dbReference type="Gene3D" id="3.10.250.10">
    <property type="entry name" value="SRCR-like domain"/>
    <property type="match status" value="2"/>
</dbReference>
<reference evidence="9" key="1">
    <citation type="submission" date="2015-02" db="EMBL/GenBank/DDBJ databases">
        <title>Genome sequencing for Strongylocentrotus purpuratus.</title>
        <authorList>
            <person name="Murali S."/>
            <person name="Liu Y."/>
            <person name="Vee V."/>
            <person name="English A."/>
            <person name="Wang M."/>
            <person name="Skinner E."/>
            <person name="Han Y."/>
            <person name="Muzny D.M."/>
            <person name="Worley K.C."/>
            <person name="Gibbs R.A."/>
        </authorList>
    </citation>
    <scope>NUCLEOTIDE SEQUENCE</scope>
</reference>
<keyword evidence="1" id="KW-0732">Signal</keyword>
<dbReference type="PRINTS" id="PR00258">
    <property type="entry name" value="SPERACTRCPTR"/>
</dbReference>
<dbReference type="SMART" id="SM00042">
    <property type="entry name" value="CUB"/>
    <property type="match status" value="10"/>
</dbReference>
<feature type="domain" description="CUB" evidence="6">
    <location>
        <begin position="637"/>
        <end position="751"/>
    </location>
</feature>
<organism evidence="8 9">
    <name type="scientific">Strongylocentrotus purpuratus</name>
    <name type="common">Purple sea urchin</name>
    <dbReference type="NCBI Taxonomy" id="7668"/>
    <lineage>
        <taxon>Eukaryota</taxon>
        <taxon>Metazoa</taxon>
        <taxon>Echinodermata</taxon>
        <taxon>Eleutherozoa</taxon>
        <taxon>Echinozoa</taxon>
        <taxon>Echinoidea</taxon>
        <taxon>Euechinoidea</taxon>
        <taxon>Echinacea</taxon>
        <taxon>Camarodonta</taxon>
        <taxon>Echinidea</taxon>
        <taxon>Strongylocentrotidae</taxon>
        <taxon>Strongylocentrotus</taxon>
    </lineage>
</organism>
<dbReference type="InterPro" id="IPR036772">
    <property type="entry name" value="SRCR-like_dom_sf"/>
</dbReference>
<dbReference type="EnsemblMetazoa" id="XM_030998083">
    <property type="protein sequence ID" value="XP_030853943"/>
    <property type="gene ID" value="LOC752349"/>
</dbReference>
<feature type="domain" description="CUB" evidence="6">
    <location>
        <begin position="466"/>
        <end position="580"/>
    </location>
</feature>
<evidence type="ECO:0000256" key="2">
    <source>
        <dbReference type="ARBA" id="ARBA00022737"/>
    </source>
</evidence>
<dbReference type="Gene3D" id="2.60.120.290">
    <property type="entry name" value="Spermadhesin, CUB domain"/>
    <property type="match status" value="10"/>
</dbReference>
<keyword evidence="4" id="KW-0325">Glycoprotein</keyword>
<dbReference type="SUPFAM" id="SSF56487">
    <property type="entry name" value="SRCR-like"/>
    <property type="match status" value="2"/>
</dbReference>
<feature type="disulfide bond" evidence="5">
    <location>
        <begin position="1612"/>
        <end position="1622"/>
    </location>
</feature>
<feature type="domain" description="CUB" evidence="6">
    <location>
        <begin position="1123"/>
        <end position="1237"/>
    </location>
</feature>
<feature type="domain" description="CUB" evidence="6">
    <location>
        <begin position="1267"/>
        <end position="1381"/>
    </location>
</feature>